<sequence length="263" mass="27442">MRRFTLCFLAFLSVAALAQSALTPDGVIKLTKAGLDDDAVIAAVNAQPNATPLTPDDMVALKTAGVSSKVIAAMITKATSSAAVAAPSAPPAAASDASSLATVDEVGVYYKAQSGKWVEMEPEIVNYKSGGVLKRIATDGIVKGDRNGHINGDSAKLAVAKPVDFLLYVPEGTAPNEYVLLRLRPSNGKSREFRSQTGGVFHDSTGATRDEIDFTATKVAPRKYQIRIPADSKAGQYGILPPGAITSANAASGGKIYTFKVLE</sequence>
<proteinExistence type="predicted"/>
<evidence type="ECO:0000313" key="3">
    <source>
        <dbReference type="Proteomes" id="UP000289437"/>
    </source>
</evidence>
<accession>A0A4Q0T187</accession>
<feature type="chain" id="PRO_5020386259" description="DUF4384 domain-containing protein" evidence="1">
    <location>
        <begin position="19"/>
        <end position="263"/>
    </location>
</feature>
<comment type="caution">
    <text evidence="2">The sequence shown here is derived from an EMBL/GenBank/DDBJ whole genome shotgun (WGS) entry which is preliminary data.</text>
</comment>
<keyword evidence="1" id="KW-0732">Signal</keyword>
<feature type="signal peptide" evidence="1">
    <location>
        <begin position="1"/>
        <end position="18"/>
    </location>
</feature>
<gene>
    <name evidence="2" type="ORF">GRAN_2496</name>
</gene>
<name>A0A4Q0T187_9BACT</name>
<evidence type="ECO:0000256" key="1">
    <source>
        <dbReference type="SAM" id="SignalP"/>
    </source>
</evidence>
<reference evidence="3" key="2">
    <citation type="submission" date="2019-02" db="EMBL/GenBank/DDBJ databases">
        <title>Granulicella sibirica sp. nov., a psychrotolerant acidobacterium isolated from an organic soil layer in forested tundra, West Siberia.</title>
        <authorList>
            <person name="Oshkin I.Y."/>
            <person name="Kulichevskaya I.S."/>
            <person name="Rijpstra W.I.C."/>
            <person name="Sinninghe Damste J.S."/>
            <person name="Rakitin A.L."/>
            <person name="Ravin N.V."/>
            <person name="Dedysh S.N."/>
        </authorList>
    </citation>
    <scope>NUCLEOTIDE SEQUENCE [LARGE SCALE GENOMIC DNA]</scope>
    <source>
        <strain evidence="3">AF10</strain>
    </source>
</reference>
<protein>
    <recommendedName>
        <fullName evidence="4">DUF4384 domain-containing protein</fullName>
    </recommendedName>
</protein>
<dbReference type="EMBL" id="RDSM01000002">
    <property type="protein sequence ID" value="RXH55639.1"/>
    <property type="molecule type" value="Genomic_DNA"/>
</dbReference>
<evidence type="ECO:0000313" key="2">
    <source>
        <dbReference type="EMBL" id="RXH55639.1"/>
    </source>
</evidence>
<dbReference type="AlphaFoldDB" id="A0A4Q0T187"/>
<dbReference type="Proteomes" id="UP000289437">
    <property type="component" value="Unassembled WGS sequence"/>
</dbReference>
<dbReference type="RefSeq" id="WP_128913257.1">
    <property type="nucleotide sequence ID" value="NZ_RDSM01000002.1"/>
</dbReference>
<keyword evidence="3" id="KW-1185">Reference proteome</keyword>
<evidence type="ECO:0008006" key="4">
    <source>
        <dbReference type="Google" id="ProtNLM"/>
    </source>
</evidence>
<reference evidence="2 3" key="1">
    <citation type="submission" date="2018-11" db="EMBL/GenBank/DDBJ databases">
        <authorList>
            <person name="Mardanov A.V."/>
            <person name="Ravin N.V."/>
            <person name="Dedysh S.N."/>
        </authorList>
    </citation>
    <scope>NUCLEOTIDE SEQUENCE [LARGE SCALE GENOMIC DNA]</scope>
    <source>
        <strain evidence="2 3">AF10</strain>
    </source>
</reference>
<dbReference type="OrthoDB" id="110505at2"/>
<organism evidence="2 3">
    <name type="scientific">Granulicella sibirica</name>
    <dbReference type="NCBI Taxonomy" id="2479048"/>
    <lineage>
        <taxon>Bacteria</taxon>
        <taxon>Pseudomonadati</taxon>
        <taxon>Acidobacteriota</taxon>
        <taxon>Terriglobia</taxon>
        <taxon>Terriglobales</taxon>
        <taxon>Acidobacteriaceae</taxon>
        <taxon>Granulicella</taxon>
    </lineage>
</organism>